<evidence type="ECO:0000313" key="2">
    <source>
        <dbReference type="EMBL" id="KAF1989005.1"/>
    </source>
</evidence>
<dbReference type="AlphaFoldDB" id="A0A6G1H766"/>
<dbReference type="EMBL" id="ML977146">
    <property type="protein sequence ID" value="KAF1989005.1"/>
    <property type="molecule type" value="Genomic_DNA"/>
</dbReference>
<organism evidence="2 3">
    <name type="scientific">Aulographum hederae CBS 113979</name>
    <dbReference type="NCBI Taxonomy" id="1176131"/>
    <lineage>
        <taxon>Eukaryota</taxon>
        <taxon>Fungi</taxon>
        <taxon>Dikarya</taxon>
        <taxon>Ascomycota</taxon>
        <taxon>Pezizomycotina</taxon>
        <taxon>Dothideomycetes</taxon>
        <taxon>Pleosporomycetidae</taxon>
        <taxon>Aulographales</taxon>
        <taxon>Aulographaceae</taxon>
    </lineage>
</organism>
<keyword evidence="1" id="KW-0812">Transmembrane</keyword>
<accession>A0A6G1H766</accession>
<evidence type="ECO:0000313" key="3">
    <source>
        <dbReference type="Proteomes" id="UP000800041"/>
    </source>
</evidence>
<keyword evidence="1" id="KW-0472">Membrane</keyword>
<protein>
    <submittedName>
        <fullName evidence="2">Uncharacterized protein</fullName>
    </submittedName>
</protein>
<reference evidence="2" key="1">
    <citation type="journal article" date="2020" name="Stud. Mycol.">
        <title>101 Dothideomycetes genomes: a test case for predicting lifestyles and emergence of pathogens.</title>
        <authorList>
            <person name="Haridas S."/>
            <person name="Albert R."/>
            <person name="Binder M."/>
            <person name="Bloem J."/>
            <person name="Labutti K."/>
            <person name="Salamov A."/>
            <person name="Andreopoulos B."/>
            <person name="Baker S."/>
            <person name="Barry K."/>
            <person name="Bills G."/>
            <person name="Bluhm B."/>
            <person name="Cannon C."/>
            <person name="Castanera R."/>
            <person name="Culley D."/>
            <person name="Daum C."/>
            <person name="Ezra D."/>
            <person name="Gonzalez J."/>
            <person name="Henrissat B."/>
            <person name="Kuo A."/>
            <person name="Liang C."/>
            <person name="Lipzen A."/>
            <person name="Lutzoni F."/>
            <person name="Magnuson J."/>
            <person name="Mondo S."/>
            <person name="Nolan M."/>
            <person name="Ohm R."/>
            <person name="Pangilinan J."/>
            <person name="Park H.-J."/>
            <person name="Ramirez L."/>
            <person name="Alfaro M."/>
            <person name="Sun H."/>
            <person name="Tritt A."/>
            <person name="Yoshinaga Y."/>
            <person name="Zwiers L.-H."/>
            <person name="Turgeon B."/>
            <person name="Goodwin S."/>
            <person name="Spatafora J."/>
            <person name="Crous P."/>
            <person name="Grigoriev I."/>
        </authorList>
    </citation>
    <scope>NUCLEOTIDE SEQUENCE</scope>
    <source>
        <strain evidence="2">CBS 113979</strain>
    </source>
</reference>
<sequence>MLPTKSNYCICLAAYIVPTVLLPQSHRSNTQHSLILLHFDYRRYFMVATLAISQCYIVLTPSTYPIFQSCFFLLAISERTSVFRFSLNTAPHPSLSLITKQSSWAAPTDGYHDVCSMRYSWGWGTVLEQSSKWNWDLETRNGIRDLGFEIGI</sequence>
<keyword evidence="1" id="KW-1133">Transmembrane helix</keyword>
<proteinExistence type="predicted"/>
<feature type="transmembrane region" description="Helical" evidence="1">
    <location>
        <begin position="51"/>
        <end position="76"/>
    </location>
</feature>
<keyword evidence="3" id="KW-1185">Reference proteome</keyword>
<dbReference type="Proteomes" id="UP000800041">
    <property type="component" value="Unassembled WGS sequence"/>
</dbReference>
<gene>
    <name evidence="2" type="ORF">K402DRAFT_12559</name>
</gene>
<name>A0A6G1H766_9PEZI</name>
<evidence type="ECO:0000256" key="1">
    <source>
        <dbReference type="SAM" id="Phobius"/>
    </source>
</evidence>